<reference evidence="2" key="2">
    <citation type="submission" date="2025-09" db="UniProtKB">
        <authorList>
            <consortium name="Ensembl"/>
        </authorList>
    </citation>
    <scope>IDENTIFICATION</scope>
</reference>
<keyword evidence="3" id="KW-1185">Reference proteome</keyword>
<evidence type="ECO:0000313" key="2">
    <source>
        <dbReference type="Ensembl" id="ENSTGUP00000022179.1"/>
    </source>
</evidence>
<feature type="region of interest" description="Disordered" evidence="1">
    <location>
        <begin position="241"/>
        <end position="345"/>
    </location>
</feature>
<dbReference type="GeneTree" id="ENSGT00910000148543"/>
<reference evidence="2" key="1">
    <citation type="submission" date="2025-08" db="UniProtKB">
        <authorList>
            <consortium name="Ensembl"/>
        </authorList>
    </citation>
    <scope>IDENTIFICATION</scope>
</reference>
<name>A0A674GH72_TAEGU</name>
<accession>A0A674GH72</accession>
<evidence type="ECO:0000256" key="1">
    <source>
        <dbReference type="SAM" id="MobiDB-lite"/>
    </source>
</evidence>
<protein>
    <submittedName>
        <fullName evidence="2">Uncharacterized protein</fullName>
    </submittedName>
</protein>
<proteinExistence type="predicted"/>
<feature type="compositionally biased region" description="Basic residues" evidence="1">
    <location>
        <begin position="287"/>
        <end position="297"/>
    </location>
</feature>
<evidence type="ECO:0000313" key="3">
    <source>
        <dbReference type="Proteomes" id="UP000007754"/>
    </source>
</evidence>
<dbReference type="Ensembl" id="ENSTGUT00000030508.1">
    <property type="protein sequence ID" value="ENSTGUP00000022179.1"/>
    <property type="gene ID" value="ENSTGUG00000023333.1"/>
</dbReference>
<feature type="compositionally biased region" description="Basic residues" evidence="1">
    <location>
        <begin position="335"/>
        <end position="345"/>
    </location>
</feature>
<dbReference type="InParanoid" id="A0A674GH72"/>
<feature type="compositionally biased region" description="Pro residues" evidence="1">
    <location>
        <begin position="307"/>
        <end position="316"/>
    </location>
</feature>
<dbReference type="AlphaFoldDB" id="A0A674GH72"/>
<organism evidence="2 3">
    <name type="scientific">Taeniopygia guttata</name>
    <name type="common">Zebra finch</name>
    <name type="synonym">Poephila guttata</name>
    <dbReference type="NCBI Taxonomy" id="59729"/>
    <lineage>
        <taxon>Eukaryota</taxon>
        <taxon>Metazoa</taxon>
        <taxon>Chordata</taxon>
        <taxon>Craniata</taxon>
        <taxon>Vertebrata</taxon>
        <taxon>Euteleostomi</taxon>
        <taxon>Archelosauria</taxon>
        <taxon>Archosauria</taxon>
        <taxon>Dinosauria</taxon>
        <taxon>Saurischia</taxon>
        <taxon>Theropoda</taxon>
        <taxon>Coelurosauria</taxon>
        <taxon>Aves</taxon>
        <taxon>Neognathae</taxon>
        <taxon>Neoaves</taxon>
        <taxon>Telluraves</taxon>
        <taxon>Australaves</taxon>
        <taxon>Passeriformes</taxon>
        <taxon>Passeroidea</taxon>
        <taxon>Estrildidae</taxon>
        <taxon>Estrildinae</taxon>
        <taxon>Taeniopygia</taxon>
    </lineage>
</organism>
<sequence>MMRSQCLLGLRSFVAFAAKLWSFVLYLLRRQVRTVIQYQTVRYDVLPLSPISRNRLSGDRQTPREVLRAQTAPRGFLPGGGEPVVRAGGVHGQHGDLRLRRGQQAGQQPQHPQPALLPTALHAGVGQLHQRPVGGAQRPVQHRHPGQLTWRLPQPPRYPKIPKIAPKYPQNILGIIKNIPVPKFPKIAPKIPPKSPPGACPASSSWTTHLAPTAATQVPKNSQNIPKNIPKIRVPKFPKIAPKISPKIPPKPSLGPVQHRHPGQLTWRLPQPPRYPKMPKISPKYPRDHRKNPRPKIPKNYPKNLPKNPPQIPPPGSVQHRHPGQLTWRLPQPPRQRHPHQVVVQ</sequence>
<feature type="region of interest" description="Disordered" evidence="1">
    <location>
        <begin position="135"/>
        <end position="155"/>
    </location>
</feature>
<dbReference type="Proteomes" id="UP000007754">
    <property type="component" value="Unplaced"/>
</dbReference>